<evidence type="ECO:0000313" key="1">
    <source>
        <dbReference type="EMBL" id="TDO19353.1"/>
    </source>
</evidence>
<proteinExistence type="predicted"/>
<organism evidence="1 2">
    <name type="scientific">Pedobacter duraquae</name>
    <dbReference type="NCBI Taxonomy" id="425511"/>
    <lineage>
        <taxon>Bacteria</taxon>
        <taxon>Pseudomonadati</taxon>
        <taxon>Bacteroidota</taxon>
        <taxon>Sphingobacteriia</taxon>
        <taxon>Sphingobacteriales</taxon>
        <taxon>Sphingobacteriaceae</taxon>
        <taxon>Pedobacter</taxon>
    </lineage>
</organism>
<sequence length="54" mass="6488">MMKINNISFRIVTLATWNIMDNFSLISNRFPYLAKLMCSQKWLLQIEPYFAKNE</sequence>
<dbReference type="Proteomes" id="UP000295499">
    <property type="component" value="Unassembled WGS sequence"/>
</dbReference>
<evidence type="ECO:0000313" key="2">
    <source>
        <dbReference type="Proteomes" id="UP000295499"/>
    </source>
</evidence>
<dbReference type="EMBL" id="SNWM01000007">
    <property type="protein sequence ID" value="TDO19353.1"/>
    <property type="molecule type" value="Genomic_DNA"/>
</dbReference>
<protein>
    <submittedName>
        <fullName evidence="1">Uncharacterized protein</fullName>
    </submittedName>
</protein>
<name>A0A4R6IAV8_9SPHI</name>
<keyword evidence="2" id="KW-1185">Reference proteome</keyword>
<dbReference type="AlphaFoldDB" id="A0A4R6IAV8"/>
<reference evidence="1 2" key="1">
    <citation type="submission" date="2019-03" db="EMBL/GenBank/DDBJ databases">
        <title>Genomic Encyclopedia of Archaeal and Bacterial Type Strains, Phase II (KMG-II): from individual species to whole genera.</title>
        <authorList>
            <person name="Goeker M."/>
        </authorList>
    </citation>
    <scope>NUCLEOTIDE SEQUENCE [LARGE SCALE GENOMIC DNA]</scope>
    <source>
        <strain evidence="1 2">DSM 19034</strain>
    </source>
</reference>
<accession>A0A4R6IAV8</accession>
<comment type="caution">
    <text evidence="1">The sequence shown here is derived from an EMBL/GenBank/DDBJ whole genome shotgun (WGS) entry which is preliminary data.</text>
</comment>
<gene>
    <name evidence="1" type="ORF">CLV32_4593</name>
</gene>